<feature type="region of interest" description="Disordered" evidence="1">
    <location>
        <begin position="1"/>
        <end position="26"/>
    </location>
</feature>
<sequence length="40" mass="4342">VLSDYRDVAGSDAAGHRSLRQSGSHVDAELHRISNKAYVC</sequence>
<evidence type="ECO:0000313" key="3">
    <source>
        <dbReference type="Proteomes" id="UP000018852"/>
    </source>
</evidence>
<evidence type="ECO:0000313" key="2">
    <source>
        <dbReference type="EMBL" id="ETJ00839.1"/>
    </source>
</evidence>
<organism evidence="2 3">
    <name type="scientific">Actinomyces urogenitalis DORA_12</name>
    <dbReference type="NCBI Taxonomy" id="1403939"/>
    <lineage>
        <taxon>Bacteria</taxon>
        <taxon>Bacillati</taxon>
        <taxon>Actinomycetota</taxon>
        <taxon>Actinomycetes</taxon>
        <taxon>Actinomycetales</taxon>
        <taxon>Actinomycetaceae</taxon>
        <taxon>Actinomyces</taxon>
    </lineage>
</organism>
<name>W1VA21_9ACTO</name>
<accession>W1VA21</accession>
<gene>
    <name evidence="2" type="ORF">Q605_AUC01167G0002</name>
</gene>
<evidence type="ECO:0000256" key="1">
    <source>
        <dbReference type="SAM" id="MobiDB-lite"/>
    </source>
</evidence>
<proteinExistence type="predicted"/>
<reference evidence="2 3" key="1">
    <citation type="submission" date="2013-12" db="EMBL/GenBank/DDBJ databases">
        <title>A Varibaculum cambriense genome reconstructed from a premature infant gut community with otherwise low bacterial novelty that shifts toward anaerobic metabolism during the third week of life.</title>
        <authorList>
            <person name="Brown C.T."/>
            <person name="Sharon I."/>
            <person name="Thomas B.C."/>
            <person name="Castelle C.J."/>
            <person name="Morowitz M.J."/>
            <person name="Banfield J.F."/>
        </authorList>
    </citation>
    <scope>NUCLEOTIDE SEQUENCE [LARGE SCALE GENOMIC DNA]</scope>
    <source>
        <strain evidence="3">DORA_12</strain>
    </source>
</reference>
<dbReference type="EMBL" id="AZLV01001167">
    <property type="protein sequence ID" value="ETJ00839.1"/>
    <property type="molecule type" value="Genomic_DNA"/>
</dbReference>
<protein>
    <submittedName>
        <fullName evidence="2">Uncharacterized protein</fullName>
    </submittedName>
</protein>
<comment type="caution">
    <text evidence="2">The sequence shown here is derived from an EMBL/GenBank/DDBJ whole genome shotgun (WGS) entry which is preliminary data.</text>
</comment>
<feature type="non-terminal residue" evidence="2">
    <location>
        <position position="1"/>
    </location>
</feature>
<dbReference type="AlphaFoldDB" id="W1VA21"/>
<dbReference type="Proteomes" id="UP000018852">
    <property type="component" value="Unassembled WGS sequence"/>
</dbReference>